<evidence type="ECO:0000313" key="2">
    <source>
        <dbReference type="Proteomes" id="UP000000268"/>
    </source>
</evidence>
<dbReference type="EMBL" id="CP000828">
    <property type="protein sequence ID" value="ABW27549.1"/>
    <property type="molecule type" value="Genomic_DNA"/>
</dbReference>
<organism evidence="1 2">
    <name type="scientific">Acaryochloris marina (strain MBIC 11017)</name>
    <dbReference type="NCBI Taxonomy" id="329726"/>
    <lineage>
        <taxon>Bacteria</taxon>
        <taxon>Bacillati</taxon>
        <taxon>Cyanobacteriota</taxon>
        <taxon>Cyanophyceae</taxon>
        <taxon>Acaryochloridales</taxon>
        <taxon>Acaryochloridaceae</taxon>
        <taxon>Acaryochloris</taxon>
    </lineage>
</organism>
<name>B0C5H3_ACAM1</name>
<reference evidence="1 2" key="1">
    <citation type="journal article" date="2008" name="Proc. Natl. Acad. Sci. U.S.A.">
        <title>Niche adaptation and genome expansion in the chlorophyll d-producing cyanobacterium Acaryochloris marina.</title>
        <authorList>
            <person name="Swingley W.D."/>
            <person name="Chen M."/>
            <person name="Cheung P.C."/>
            <person name="Conrad A.L."/>
            <person name="Dejesa L.C."/>
            <person name="Hao J."/>
            <person name="Honchak B.M."/>
            <person name="Karbach L.E."/>
            <person name="Kurdoglu A."/>
            <person name="Lahiri S."/>
            <person name="Mastrian S.D."/>
            <person name="Miyashita H."/>
            <person name="Page L."/>
            <person name="Ramakrishna P."/>
            <person name="Satoh S."/>
            <person name="Sattley W.M."/>
            <person name="Shimada Y."/>
            <person name="Taylor H.L."/>
            <person name="Tomo T."/>
            <person name="Tsuchiya T."/>
            <person name="Wang Z.T."/>
            <person name="Raymond J."/>
            <person name="Mimuro M."/>
            <person name="Blankenship R.E."/>
            <person name="Touchman J.W."/>
        </authorList>
    </citation>
    <scope>NUCLEOTIDE SEQUENCE [LARGE SCALE GENOMIC DNA]</scope>
    <source>
        <strain evidence="2">MBIC 11017</strain>
    </source>
</reference>
<dbReference type="AlphaFoldDB" id="B0C5H3"/>
<keyword evidence="2" id="KW-1185">Reference proteome</keyword>
<dbReference type="KEGG" id="amr:AM1_2541"/>
<protein>
    <submittedName>
        <fullName evidence="1">Uncharacterized protein</fullName>
    </submittedName>
</protein>
<dbReference type="Proteomes" id="UP000000268">
    <property type="component" value="Chromosome"/>
</dbReference>
<sequence length="318" mass="36784">MRVIEPEINLSSGLVTLRFPITDLELKEIRHQQIFNFQEVLFSTDIPTTSFQEAFITIISESKNLDGYGEDTSTNANIELELESEKWQILSLEIDGIVYPTFYFLRTQGQLQGSLIQAMMHFAVDRATQDENLSIQSKTLVSEAVSGFLSLGIDGLSDEHRLEKSLKQVLSRISHVYTHDQYQSVIEQFLKAKDIPFDREEDSYYFSVNTSECRWGVELNLLDDTEGIILYSYFQVELDEGSVDSLLRDLNSINQSLLLGNFQFSIEEHVLYYRNHLNLQVYDLEKSLDNLFQDNYDSIQSISLLIKDKYHNQIKIID</sequence>
<dbReference type="RefSeq" id="WP_012163008.1">
    <property type="nucleotide sequence ID" value="NC_009925.1"/>
</dbReference>
<dbReference type="Pfam" id="PF10722">
    <property type="entry name" value="YbjN"/>
    <property type="match status" value="1"/>
</dbReference>
<gene>
    <name evidence="1" type="ordered locus">AM1_2541</name>
</gene>
<proteinExistence type="predicted"/>
<accession>B0C5H3</accession>
<dbReference type="STRING" id="329726.AM1_2541"/>
<dbReference type="HOGENOM" id="CLU_873245_0_0_3"/>
<dbReference type="InterPro" id="IPR019660">
    <property type="entry name" value="Put_sensory_transdc_reg_YbjN"/>
</dbReference>
<dbReference type="eggNOG" id="COG5465">
    <property type="taxonomic scope" value="Bacteria"/>
</dbReference>
<evidence type="ECO:0000313" key="1">
    <source>
        <dbReference type="EMBL" id="ABW27549.1"/>
    </source>
</evidence>